<protein>
    <submittedName>
        <fullName evidence="4">Transporter substrate-binding domain-containing protein</fullName>
    </submittedName>
</protein>
<evidence type="ECO:0000256" key="2">
    <source>
        <dbReference type="SAM" id="SignalP"/>
    </source>
</evidence>
<dbReference type="Proteomes" id="UP000587991">
    <property type="component" value="Unassembled WGS sequence"/>
</dbReference>
<dbReference type="EMBL" id="JABAIM010000001">
    <property type="protein sequence ID" value="NLR74376.1"/>
    <property type="molecule type" value="Genomic_DNA"/>
</dbReference>
<dbReference type="InterPro" id="IPR001638">
    <property type="entry name" value="Solute-binding_3/MltF_N"/>
</dbReference>
<feature type="domain" description="Solute-binding protein family 3/N-terminal" evidence="3">
    <location>
        <begin position="31"/>
        <end position="250"/>
    </location>
</feature>
<proteinExistence type="predicted"/>
<feature type="chain" id="PRO_5032522481" evidence="2">
    <location>
        <begin position="20"/>
        <end position="251"/>
    </location>
</feature>
<feature type="signal peptide" evidence="2">
    <location>
        <begin position="1"/>
        <end position="19"/>
    </location>
</feature>
<comment type="caution">
    <text evidence="4">The sequence shown here is derived from an EMBL/GenBank/DDBJ whole genome shotgun (WGS) entry which is preliminary data.</text>
</comment>
<accession>A0A847S9Z3</accession>
<dbReference type="RefSeq" id="WP_168875994.1">
    <property type="nucleotide sequence ID" value="NZ_JABAIM010000001.1"/>
</dbReference>
<sequence length="251" mass="28740">MRTVLLLACLLLSALQAWAGETLKIAAGLWLEPYVIQGKPPRGMELDIVREALQHAGYQVTFILQPFHRSKLLFTTGEVDGVMTIQESFPEAKAAYLSERYIAYRNQAISLQTRQLQIYSMADLQGFSVEAFQQAQFALGEEFAAVVRKHPSYSETADQRTQVLKLLAGRTDVAVMDERIFRYQQARLQKQPPANVPPYLLRGAVEMHNLFPATWYRIAFRKPALRDAFDRGLAFLRTSHRYQQIVDQYLQ</sequence>
<evidence type="ECO:0000256" key="1">
    <source>
        <dbReference type="ARBA" id="ARBA00022729"/>
    </source>
</evidence>
<evidence type="ECO:0000259" key="3">
    <source>
        <dbReference type="Pfam" id="PF00497"/>
    </source>
</evidence>
<dbReference type="Gene3D" id="3.40.190.10">
    <property type="entry name" value="Periplasmic binding protein-like II"/>
    <property type="match status" value="2"/>
</dbReference>
<dbReference type="AlphaFoldDB" id="A0A847S9Z3"/>
<evidence type="ECO:0000313" key="5">
    <source>
        <dbReference type="Proteomes" id="UP000587991"/>
    </source>
</evidence>
<gene>
    <name evidence="4" type="ORF">HF682_04305</name>
</gene>
<organism evidence="4 5">
    <name type="scientific">Leeia aquatica</name>
    <dbReference type="NCBI Taxonomy" id="2725557"/>
    <lineage>
        <taxon>Bacteria</taxon>
        <taxon>Pseudomonadati</taxon>
        <taxon>Pseudomonadota</taxon>
        <taxon>Betaproteobacteria</taxon>
        <taxon>Neisseriales</taxon>
        <taxon>Leeiaceae</taxon>
        <taxon>Leeia</taxon>
    </lineage>
</organism>
<name>A0A847S9Z3_9NEIS</name>
<keyword evidence="5" id="KW-1185">Reference proteome</keyword>
<reference evidence="4 5" key="1">
    <citation type="submission" date="2020-04" db="EMBL/GenBank/DDBJ databases">
        <title>Draft genome of Leeia sp. IMCC25680.</title>
        <authorList>
            <person name="Song J."/>
            <person name="Cho J.-C."/>
        </authorList>
    </citation>
    <scope>NUCLEOTIDE SEQUENCE [LARGE SCALE GENOMIC DNA]</scope>
    <source>
        <strain evidence="4 5">IMCC25680</strain>
    </source>
</reference>
<dbReference type="SUPFAM" id="SSF53850">
    <property type="entry name" value="Periplasmic binding protein-like II"/>
    <property type="match status" value="1"/>
</dbReference>
<evidence type="ECO:0000313" key="4">
    <source>
        <dbReference type="EMBL" id="NLR74376.1"/>
    </source>
</evidence>
<dbReference type="PANTHER" id="PTHR35936">
    <property type="entry name" value="MEMBRANE-BOUND LYTIC MUREIN TRANSGLYCOSYLASE F"/>
    <property type="match status" value="1"/>
</dbReference>
<keyword evidence="1 2" id="KW-0732">Signal</keyword>
<dbReference type="PANTHER" id="PTHR35936:SF19">
    <property type="entry name" value="AMINO-ACID-BINDING PROTEIN YXEM-RELATED"/>
    <property type="match status" value="1"/>
</dbReference>
<dbReference type="Pfam" id="PF00497">
    <property type="entry name" value="SBP_bac_3"/>
    <property type="match status" value="1"/>
</dbReference>